<dbReference type="Proteomes" id="UP000790377">
    <property type="component" value="Unassembled WGS sequence"/>
</dbReference>
<evidence type="ECO:0000313" key="1">
    <source>
        <dbReference type="EMBL" id="KAH7907432.1"/>
    </source>
</evidence>
<accession>A0ACB8A3E2</accession>
<gene>
    <name evidence="1" type="ORF">BJ138DRAFT_1213806</name>
</gene>
<protein>
    <submittedName>
        <fullName evidence="1">Uncharacterized protein</fullName>
    </submittedName>
</protein>
<dbReference type="EMBL" id="MU267905">
    <property type="protein sequence ID" value="KAH7907432.1"/>
    <property type="molecule type" value="Genomic_DNA"/>
</dbReference>
<comment type="caution">
    <text evidence="1">The sequence shown here is derived from an EMBL/GenBank/DDBJ whole genome shotgun (WGS) entry which is preliminary data.</text>
</comment>
<reference evidence="1" key="1">
    <citation type="journal article" date="2021" name="New Phytol.">
        <title>Evolutionary innovations through gain and loss of genes in the ectomycorrhizal Boletales.</title>
        <authorList>
            <person name="Wu G."/>
            <person name="Miyauchi S."/>
            <person name="Morin E."/>
            <person name="Kuo A."/>
            <person name="Drula E."/>
            <person name="Varga T."/>
            <person name="Kohler A."/>
            <person name="Feng B."/>
            <person name="Cao Y."/>
            <person name="Lipzen A."/>
            <person name="Daum C."/>
            <person name="Hundley H."/>
            <person name="Pangilinan J."/>
            <person name="Johnson J."/>
            <person name="Barry K."/>
            <person name="LaButti K."/>
            <person name="Ng V."/>
            <person name="Ahrendt S."/>
            <person name="Min B."/>
            <person name="Choi I.G."/>
            <person name="Park H."/>
            <person name="Plett J.M."/>
            <person name="Magnuson J."/>
            <person name="Spatafora J.W."/>
            <person name="Nagy L.G."/>
            <person name="Henrissat B."/>
            <person name="Grigoriev I.V."/>
            <person name="Yang Z.L."/>
            <person name="Xu J."/>
            <person name="Martin F.M."/>
        </authorList>
    </citation>
    <scope>NUCLEOTIDE SEQUENCE</scope>
    <source>
        <strain evidence="1">ATCC 28755</strain>
    </source>
</reference>
<name>A0ACB8A3E2_9AGAM</name>
<proteinExistence type="predicted"/>
<sequence>MESPIHGYPGCHRPVSSSPLAPKKNPAHLGSAMHEVTKKPDVARYLMEMCALHEIVALGHTCKNLRPVAFDVTRSRFKSLIQPFFPLRNSEFPTVLQRTKSVVTGSAALAMLLKPSDIAEAPRDLNLVVPKGSYKQLVDWIIDNGYSIDEDYETKSCLSRYIKTFTAFAFGQQMVTVTECICSDVLDVIVNSPSTADMAFMTGGGIVTLYPGLTLSLKTILSYTGLGVLKSDELLGCMSSSNFAVHKSSKFLSHPCGALCPVAWRHAGTDGALTCMDWDLRFSIRSVVKESNADWRLGATCKNRHCLNYFKDTDTAADVFTIRTPPSLIYDVEPRKELIGNHKPVHAGAYDGLLYATLCTEPIIVPVPISVGVSQVKSLLNLDVEYWVKQRENCANNSHRVHLMKSFVSMDHSYTMFIDNPRMFPPYNILANTIAPPKNRETPYYGNILVLKHSHLEFHSAESVPHRRCTTGEGQELRPDFVRHALVIGYSLCYTTIMHVKWPVFVLTSMGPSASNEGGFPDTITLDREARNCDSGYDLNFLVACETEENLNSTTSALTTAYKIRQKHSNLLNVCPEPTVRAVMIATGCARPSLVHVPVRQSHQLAVDYWLPLTREFTEEDLSGDDVMHFNIHGFPAIDNYSFPFTYSIYFLARGPENMCVSRFCRDPLQSPARGDVLVVKMVEGQPIDATNDDFNLACALTAVSSTLGAPRYFNN</sequence>
<keyword evidence="2" id="KW-1185">Reference proteome</keyword>
<evidence type="ECO:0000313" key="2">
    <source>
        <dbReference type="Proteomes" id="UP000790377"/>
    </source>
</evidence>
<organism evidence="1 2">
    <name type="scientific">Hygrophoropsis aurantiaca</name>
    <dbReference type="NCBI Taxonomy" id="72124"/>
    <lineage>
        <taxon>Eukaryota</taxon>
        <taxon>Fungi</taxon>
        <taxon>Dikarya</taxon>
        <taxon>Basidiomycota</taxon>
        <taxon>Agaricomycotina</taxon>
        <taxon>Agaricomycetes</taxon>
        <taxon>Agaricomycetidae</taxon>
        <taxon>Boletales</taxon>
        <taxon>Coniophorineae</taxon>
        <taxon>Hygrophoropsidaceae</taxon>
        <taxon>Hygrophoropsis</taxon>
    </lineage>
</organism>